<keyword evidence="3" id="KW-1185">Reference proteome</keyword>
<sequence>MIGPVKEAVEKQRSGKFTNEHFGSGTQSTQNMFGQNYSMLRQVKRNGVRFHQQNTTMKL</sequence>
<accession>A0A4Y8D713</accession>
<comment type="caution">
    <text evidence="2">The sequence shown here is derived from an EMBL/GenBank/DDBJ whole genome shotgun (WGS) entry which is preliminary data.</text>
</comment>
<evidence type="ECO:0000313" key="2">
    <source>
        <dbReference type="EMBL" id="TEY68090.1"/>
    </source>
</evidence>
<dbReference type="OrthoDB" id="415825at2759"/>
<dbReference type="AlphaFoldDB" id="A0A4Y8D713"/>
<reference evidence="2 3" key="1">
    <citation type="submission" date="2017-11" db="EMBL/GenBank/DDBJ databases">
        <title>Comparative genomics of Botrytis spp.</title>
        <authorList>
            <person name="Valero-Jimenez C.A."/>
            <person name="Tapia P."/>
            <person name="Veloso J."/>
            <person name="Silva-Moreno E."/>
            <person name="Staats M."/>
            <person name="Valdes J.H."/>
            <person name="Van Kan J.A.L."/>
        </authorList>
    </citation>
    <scope>NUCLEOTIDE SEQUENCE [LARGE SCALE GENOMIC DNA]</scope>
    <source>
        <strain evidence="2 3">MUCL2830</strain>
    </source>
</reference>
<dbReference type="Proteomes" id="UP000297299">
    <property type="component" value="Unassembled WGS sequence"/>
</dbReference>
<evidence type="ECO:0000256" key="1">
    <source>
        <dbReference type="SAM" id="MobiDB-lite"/>
    </source>
</evidence>
<organism evidence="2 3">
    <name type="scientific">Botryotinia calthae</name>
    <dbReference type="NCBI Taxonomy" id="38488"/>
    <lineage>
        <taxon>Eukaryota</taxon>
        <taxon>Fungi</taxon>
        <taxon>Dikarya</taxon>
        <taxon>Ascomycota</taxon>
        <taxon>Pezizomycotina</taxon>
        <taxon>Leotiomycetes</taxon>
        <taxon>Helotiales</taxon>
        <taxon>Sclerotiniaceae</taxon>
        <taxon>Botryotinia</taxon>
    </lineage>
</organism>
<name>A0A4Y8D713_9HELO</name>
<proteinExistence type="predicted"/>
<evidence type="ECO:0000313" key="3">
    <source>
        <dbReference type="Proteomes" id="UP000297299"/>
    </source>
</evidence>
<feature type="region of interest" description="Disordered" evidence="1">
    <location>
        <begin position="1"/>
        <end position="30"/>
    </location>
</feature>
<dbReference type="EMBL" id="PHWZ01000123">
    <property type="protein sequence ID" value="TEY68090.1"/>
    <property type="molecule type" value="Genomic_DNA"/>
</dbReference>
<protein>
    <submittedName>
        <fullName evidence="2">Uncharacterized protein</fullName>
    </submittedName>
</protein>
<gene>
    <name evidence="2" type="ORF">BOTCAL_0123g00190</name>
</gene>